<evidence type="ECO:0000313" key="2">
    <source>
        <dbReference type="EMBL" id="BBP46426.1"/>
    </source>
</evidence>
<dbReference type="RefSeq" id="WP_173273017.1">
    <property type="nucleotide sequence ID" value="NZ_AP021889.1"/>
</dbReference>
<dbReference type="EMBL" id="AP021889">
    <property type="protein sequence ID" value="BBP46426.1"/>
    <property type="molecule type" value="Genomic_DNA"/>
</dbReference>
<dbReference type="SUPFAM" id="SSF54637">
    <property type="entry name" value="Thioesterase/thiol ester dehydrase-isomerase"/>
    <property type="match status" value="1"/>
</dbReference>
<accession>A0A6F8PWF4</accession>
<evidence type="ECO:0000256" key="1">
    <source>
        <dbReference type="ARBA" id="ARBA00022801"/>
    </source>
</evidence>
<dbReference type="Gene3D" id="3.10.129.10">
    <property type="entry name" value="Hotdog Thioesterase"/>
    <property type="match status" value="1"/>
</dbReference>
<dbReference type="AlphaFoldDB" id="A0A6F8PWF4"/>
<dbReference type="PANTHER" id="PTHR31793:SF37">
    <property type="entry name" value="ACYL-COA THIOESTER HYDROLASE YBGC"/>
    <property type="match status" value="1"/>
</dbReference>
<dbReference type="InterPro" id="IPR050563">
    <property type="entry name" value="4-hydroxybenzoyl-CoA_TE"/>
</dbReference>
<organism evidence="2 3">
    <name type="scientific">Thiosulfatimonas sediminis</name>
    <dbReference type="NCBI Taxonomy" id="2675054"/>
    <lineage>
        <taxon>Bacteria</taxon>
        <taxon>Pseudomonadati</taxon>
        <taxon>Pseudomonadota</taxon>
        <taxon>Gammaproteobacteria</taxon>
        <taxon>Thiotrichales</taxon>
        <taxon>Piscirickettsiaceae</taxon>
        <taxon>Thiosulfatimonas</taxon>
    </lineage>
</organism>
<reference evidence="3" key="1">
    <citation type="submission" date="2019-11" db="EMBL/GenBank/DDBJ databases">
        <title>Isolation and characterization of two novel species in the genus Thiomicrorhabdus.</title>
        <authorList>
            <person name="Mochizuki J."/>
            <person name="Kojima H."/>
            <person name="Fukui M."/>
        </authorList>
    </citation>
    <scope>NUCLEOTIDE SEQUENCE [LARGE SCALE GENOMIC DNA]</scope>
    <source>
        <strain evidence="3">aks77</strain>
    </source>
</reference>
<dbReference type="CDD" id="cd00586">
    <property type="entry name" value="4HBT"/>
    <property type="match status" value="1"/>
</dbReference>
<dbReference type="Proteomes" id="UP000501726">
    <property type="component" value="Chromosome"/>
</dbReference>
<name>A0A6F8PWF4_9GAMM</name>
<dbReference type="PANTHER" id="PTHR31793">
    <property type="entry name" value="4-HYDROXYBENZOYL-COA THIOESTERASE FAMILY MEMBER"/>
    <property type="match status" value="1"/>
</dbReference>
<dbReference type="KEGG" id="tse:THMIRHAS_17990"/>
<dbReference type="InterPro" id="IPR029069">
    <property type="entry name" value="HotDog_dom_sf"/>
</dbReference>
<proteinExistence type="predicted"/>
<sequence length="133" mass="15744">MKTYSEIYHVQESDLDFLGHVNNKSYLDWMEKVAWAHAQSVGISHDMQKSLNRILAVYEHHMHYLGSCYADDEIKLTTWVGEQLGCCRRERFYEFIRLKDNKTVFKAESVYVCISLDTHRAKKIPDEFMLAYI</sequence>
<dbReference type="Pfam" id="PF13279">
    <property type="entry name" value="4HBT_2"/>
    <property type="match status" value="1"/>
</dbReference>
<evidence type="ECO:0000313" key="3">
    <source>
        <dbReference type="Proteomes" id="UP000501726"/>
    </source>
</evidence>
<keyword evidence="3" id="KW-1185">Reference proteome</keyword>
<dbReference type="GO" id="GO:0047617">
    <property type="term" value="F:fatty acyl-CoA hydrolase activity"/>
    <property type="evidence" value="ECO:0007669"/>
    <property type="project" value="TreeGrafter"/>
</dbReference>
<protein>
    <submittedName>
        <fullName evidence="2">Thioesterase</fullName>
    </submittedName>
</protein>
<keyword evidence="1" id="KW-0378">Hydrolase</keyword>
<gene>
    <name evidence="2" type="ORF">THMIRHAS_17990</name>
</gene>